<evidence type="ECO:0000256" key="1">
    <source>
        <dbReference type="ARBA" id="ARBA00005417"/>
    </source>
</evidence>
<keyword evidence="4 6" id="KW-0067">ATP-binding</keyword>
<evidence type="ECO:0000313" key="6">
    <source>
        <dbReference type="EMBL" id="QXE90922.1"/>
    </source>
</evidence>
<proteinExistence type="inferred from homology"/>
<dbReference type="Proteomes" id="UP000683559">
    <property type="component" value="Chromosome"/>
</dbReference>
<dbReference type="InterPro" id="IPR015860">
    <property type="entry name" value="ABC_transpr_TagH-like"/>
</dbReference>
<evidence type="ECO:0000313" key="7">
    <source>
        <dbReference type="Proteomes" id="UP000683559"/>
    </source>
</evidence>
<evidence type="ECO:0000256" key="3">
    <source>
        <dbReference type="ARBA" id="ARBA00022741"/>
    </source>
</evidence>
<dbReference type="PROSITE" id="PS00211">
    <property type="entry name" value="ABC_TRANSPORTER_1"/>
    <property type="match status" value="1"/>
</dbReference>
<dbReference type="PANTHER" id="PTHR46743">
    <property type="entry name" value="TEICHOIC ACIDS EXPORT ATP-BINDING PROTEIN TAGH"/>
    <property type="match status" value="1"/>
</dbReference>
<dbReference type="InterPro" id="IPR017871">
    <property type="entry name" value="ABC_transporter-like_CS"/>
</dbReference>
<gene>
    <name evidence="6" type="ORF">KP001_21525</name>
</gene>
<dbReference type="CDD" id="cd03220">
    <property type="entry name" value="ABC_KpsT_Wzt"/>
    <property type="match status" value="1"/>
</dbReference>
<dbReference type="CDD" id="cd10147">
    <property type="entry name" value="Wzt_C-like"/>
    <property type="match status" value="1"/>
</dbReference>
<dbReference type="RefSeq" id="WP_217287516.1">
    <property type="nucleotide sequence ID" value="NZ_CP077683.1"/>
</dbReference>
<name>A0ABX8LG02_9BACT</name>
<reference evidence="6 7" key="1">
    <citation type="submission" date="2021-06" db="EMBL/GenBank/DDBJ databases">
        <title>Gemonas diversity in paddy soil.</title>
        <authorList>
            <person name="Liu G."/>
        </authorList>
    </citation>
    <scope>NUCLEOTIDE SEQUENCE [LARGE SCALE GENOMIC DNA]</scope>
    <source>
        <strain evidence="6 7">RG2</strain>
    </source>
</reference>
<dbReference type="InterPro" id="IPR029439">
    <property type="entry name" value="Wzt_C"/>
</dbReference>
<accession>A0ABX8LG02</accession>
<evidence type="ECO:0000256" key="2">
    <source>
        <dbReference type="ARBA" id="ARBA00022448"/>
    </source>
</evidence>
<keyword evidence="3" id="KW-0547">Nucleotide-binding</keyword>
<evidence type="ECO:0000259" key="5">
    <source>
        <dbReference type="PROSITE" id="PS50893"/>
    </source>
</evidence>
<dbReference type="PROSITE" id="PS50893">
    <property type="entry name" value="ABC_TRANSPORTER_2"/>
    <property type="match status" value="1"/>
</dbReference>
<dbReference type="EMBL" id="CP077683">
    <property type="protein sequence ID" value="QXE90922.1"/>
    <property type="molecule type" value="Genomic_DNA"/>
</dbReference>
<dbReference type="GO" id="GO:0005524">
    <property type="term" value="F:ATP binding"/>
    <property type="evidence" value="ECO:0007669"/>
    <property type="project" value="UniProtKB-KW"/>
</dbReference>
<protein>
    <submittedName>
        <fullName evidence="6">ABC transporter ATP-binding protein</fullName>
    </submittedName>
</protein>
<dbReference type="Pfam" id="PF00005">
    <property type="entry name" value="ABC_tran"/>
    <property type="match status" value="1"/>
</dbReference>
<dbReference type="PANTHER" id="PTHR46743:SF2">
    <property type="entry name" value="TEICHOIC ACIDS EXPORT ATP-BINDING PROTEIN TAGH"/>
    <property type="match status" value="1"/>
</dbReference>
<dbReference type="InterPro" id="IPR050683">
    <property type="entry name" value="Bact_Polysacc_Export_ATP-bd"/>
</dbReference>
<evidence type="ECO:0000256" key="4">
    <source>
        <dbReference type="ARBA" id="ARBA00022840"/>
    </source>
</evidence>
<keyword evidence="2" id="KW-0813">Transport</keyword>
<dbReference type="Pfam" id="PF14524">
    <property type="entry name" value="Wzt_C"/>
    <property type="match status" value="1"/>
</dbReference>
<keyword evidence="7" id="KW-1185">Reference proteome</keyword>
<organism evidence="6 7">
    <name type="scientific">Geomonas subterranea</name>
    <dbReference type="NCBI Taxonomy" id="2847989"/>
    <lineage>
        <taxon>Bacteria</taxon>
        <taxon>Pseudomonadati</taxon>
        <taxon>Thermodesulfobacteriota</taxon>
        <taxon>Desulfuromonadia</taxon>
        <taxon>Geobacterales</taxon>
        <taxon>Geobacteraceae</taxon>
        <taxon>Geomonas</taxon>
    </lineage>
</organism>
<comment type="similarity">
    <text evidence="1">Belongs to the ABC transporter superfamily.</text>
</comment>
<dbReference type="SMART" id="SM00382">
    <property type="entry name" value="AAA"/>
    <property type="match status" value="1"/>
</dbReference>
<dbReference type="InterPro" id="IPR003439">
    <property type="entry name" value="ABC_transporter-like_ATP-bd"/>
</dbReference>
<sequence>MHNPIIKIRDLSKVYKLYDSPAERLKEALHPFGKKYHHEFYALQGINLDVMSGETIGLVGPNGAGKSTLLKAITGVIAPTTGSVEVNGKISALLELGAGFNPDISGLENVYFNGAILGFSREAMNRKLDEILSFADIGDFIHQPVKTYSSGMMVRLAFAVASNVEPDILIVDEALSVGDSRFKQKCLRKINEFINKGVTVLFVSHDMPSVKTFCRKAIWIGKGKIIEMGDSKEVCKRFANFMAYDMVPTKTHKPAVTATSAGTTWQWQDVTMFASLGDKRAVITRVAFYDAVTGESAELLEGGESVVFMIEVHIKEQVLQPILSIDIKNSLGILIFGVNSIFLEKEVAKMSPAEIHTVKFSFKMPLIKNGDYSITTAISDGTYQCHVQNHIVHEAVIFQVANKDLQFRHYTVINKECNIECDRIC</sequence>
<feature type="domain" description="ABC transporter" evidence="5">
    <location>
        <begin position="6"/>
        <end position="247"/>
    </location>
</feature>
<dbReference type="InterPro" id="IPR003593">
    <property type="entry name" value="AAA+_ATPase"/>
</dbReference>